<dbReference type="SMART" id="SM00822">
    <property type="entry name" value="PKS_KR"/>
    <property type="match status" value="1"/>
</dbReference>
<reference evidence="3" key="1">
    <citation type="submission" date="2018-05" db="EMBL/GenBank/DDBJ databases">
        <authorList>
            <person name="Lanie J.A."/>
            <person name="Ng W.-L."/>
            <person name="Kazmierczak K.M."/>
            <person name="Andrzejewski T.M."/>
            <person name="Davidsen T.M."/>
            <person name="Wayne K.J."/>
            <person name="Tettelin H."/>
            <person name="Glass J.I."/>
            <person name="Rusch D."/>
            <person name="Podicherti R."/>
            <person name="Tsui H.-C.T."/>
            <person name="Winkler M.E."/>
        </authorList>
    </citation>
    <scope>NUCLEOTIDE SEQUENCE</scope>
</reference>
<evidence type="ECO:0000256" key="1">
    <source>
        <dbReference type="ARBA" id="ARBA00006484"/>
    </source>
</evidence>
<evidence type="ECO:0000259" key="2">
    <source>
        <dbReference type="SMART" id="SM00822"/>
    </source>
</evidence>
<dbReference type="Pfam" id="PF00106">
    <property type="entry name" value="adh_short"/>
    <property type="match status" value="1"/>
</dbReference>
<dbReference type="GO" id="GO:0032787">
    <property type="term" value="P:monocarboxylic acid metabolic process"/>
    <property type="evidence" value="ECO:0007669"/>
    <property type="project" value="UniProtKB-ARBA"/>
</dbReference>
<dbReference type="InterPro" id="IPR020904">
    <property type="entry name" value="Sc_DH/Rdtase_CS"/>
</dbReference>
<dbReference type="InterPro" id="IPR002347">
    <property type="entry name" value="SDR_fam"/>
</dbReference>
<protein>
    <recommendedName>
        <fullName evidence="2">Ketoreductase domain-containing protein</fullName>
    </recommendedName>
</protein>
<dbReference type="PRINTS" id="PR00080">
    <property type="entry name" value="SDRFAMILY"/>
</dbReference>
<organism evidence="3">
    <name type="scientific">marine metagenome</name>
    <dbReference type="NCBI Taxonomy" id="408172"/>
    <lineage>
        <taxon>unclassified sequences</taxon>
        <taxon>metagenomes</taxon>
        <taxon>ecological metagenomes</taxon>
    </lineage>
</organism>
<comment type="similarity">
    <text evidence="1">Belongs to the short-chain dehydrogenases/reductases (SDR) family.</text>
</comment>
<evidence type="ECO:0000313" key="3">
    <source>
        <dbReference type="EMBL" id="SVA35603.1"/>
    </source>
</evidence>
<dbReference type="AlphaFoldDB" id="A0A381V8H4"/>
<name>A0A381V8H4_9ZZZZ</name>
<feature type="domain" description="Ketoreductase" evidence="2">
    <location>
        <begin position="11"/>
        <end position="192"/>
    </location>
</feature>
<sequence length="195" mass="21273">MIMEKLSLDGTVTLITGGGTGLGREMVRALARAGSDIILAARRELPIRETAEEVRKLGRKSMHYVVDITDPRQVQNMADMAQKEFGRVDVLINNAALLGAPVTPIWDMTDQEWEYGISANLTGAFYCVRALAKQMVDRGWGRIINVASQYGFRGGRNMFTYTCGKGGMVQLTRTLALSLGPMGVTCNTVAPAFIP</sequence>
<gene>
    <name evidence="3" type="ORF">METZ01_LOCUS88457</name>
</gene>
<dbReference type="CDD" id="cd05233">
    <property type="entry name" value="SDR_c"/>
    <property type="match status" value="1"/>
</dbReference>
<dbReference type="InterPro" id="IPR036291">
    <property type="entry name" value="NAD(P)-bd_dom_sf"/>
</dbReference>
<proteinExistence type="inferred from homology"/>
<dbReference type="PROSITE" id="PS00061">
    <property type="entry name" value="ADH_SHORT"/>
    <property type="match status" value="1"/>
</dbReference>
<dbReference type="PANTHER" id="PTHR42879">
    <property type="entry name" value="3-OXOACYL-(ACYL-CARRIER-PROTEIN) REDUCTASE"/>
    <property type="match status" value="1"/>
</dbReference>
<dbReference type="InterPro" id="IPR057326">
    <property type="entry name" value="KR_dom"/>
</dbReference>
<dbReference type="Gene3D" id="3.40.50.720">
    <property type="entry name" value="NAD(P)-binding Rossmann-like Domain"/>
    <property type="match status" value="1"/>
</dbReference>
<dbReference type="SUPFAM" id="SSF51735">
    <property type="entry name" value="NAD(P)-binding Rossmann-fold domains"/>
    <property type="match status" value="1"/>
</dbReference>
<dbReference type="InterPro" id="IPR050259">
    <property type="entry name" value="SDR"/>
</dbReference>
<dbReference type="EMBL" id="UINC01007903">
    <property type="protein sequence ID" value="SVA35603.1"/>
    <property type="molecule type" value="Genomic_DNA"/>
</dbReference>
<dbReference type="PRINTS" id="PR00081">
    <property type="entry name" value="GDHRDH"/>
</dbReference>
<dbReference type="FunFam" id="3.40.50.720:FF:000084">
    <property type="entry name" value="Short-chain dehydrogenase reductase"/>
    <property type="match status" value="1"/>
</dbReference>
<dbReference type="PANTHER" id="PTHR42879:SF2">
    <property type="entry name" value="3-OXOACYL-[ACYL-CARRIER-PROTEIN] REDUCTASE FABG"/>
    <property type="match status" value="1"/>
</dbReference>
<accession>A0A381V8H4</accession>
<feature type="non-terminal residue" evidence="3">
    <location>
        <position position="195"/>
    </location>
</feature>